<dbReference type="Proteomes" id="UP000199592">
    <property type="component" value="Unassembled WGS sequence"/>
</dbReference>
<keyword evidence="3" id="KW-1185">Reference proteome</keyword>
<feature type="domain" description="Tetracyclin repressor-like C-terminal" evidence="1">
    <location>
        <begin position="86"/>
        <end position="212"/>
    </location>
</feature>
<dbReference type="SUPFAM" id="SSF48498">
    <property type="entry name" value="Tetracyclin repressor-like, C-terminal domain"/>
    <property type="match status" value="1"/>
</dbReference>
<evidence type="ECO:0000313" key="3">
    <source>
        <dbReference type="Proteomes" id="UP000199592"/>
    </source>
</evidence>
<reference evidence="3" key="1">
    <citation type="submission" date="2016-10" db="EMBL/GenBank/DDBJ databases">
        <authorList>
            <person name="Varghese N."/>
            <person name="Submissions S."/>
        </authorList>
    </citation>
    <scope>NUCLEOTIDE SEQUENCE [LARGE SCALE GENOMIC DNA]</scope>
    <source>
        <strain evidence="3">DSM 25030</strain>
    </source>
</reference>
<evidence type="ECO:0000259" key="1">
    <source>
        <dbReference type="Pfam" id="PF17931"/>
    </source>
</evidence>
<sequence>MATTSKTKLTEDKLIGFFMESVLEHEKMPSSVFKFCKENKLTEEEFYSFFGSFEALQQTIWNKFYDNTIALTKKNKSYAAMTHEEKMLTFFFTFFENLALNRSYVLFVMDEHKYSLEGLKQLKGLRSRVKDFAAEMIQEKNEEKQLKILKHGSHLFTEGAWLQFLFILKFWLEDGSPGFEKTDIAIEKSVTTIFQIFEHTPLEKVLDFGKFLYKEKFA</sequence>
<dbReference type="OrthoDB" id="977687at2"/>
<dbReference type="InterPro" id="IPR036271">
    <property type="entry name" value="Tet_transcr_reg_TetR-rel_C_sf"/>
</dbReference>
<dbReference type="Pfam" id="PF17931">
    <property type="entry name" value="TetR_C_23"/>
    <property type="match status" value="1"/>
</dbReference>
<dbReference type="InterPro" id="IPR041673">
    <property type="entry name" value="TetR_C_23"/>
</dbReference>
<dbReference type="RefSeq" id="WP_090299598.1">
    <property type="nucleotide sequence ID" value="NZ_FNKI01000007.1"/>
</dbReference>
<protein>
    <recommendedName>
        <fullName evidence="1">Tetracyclin repressor-like C-terminal domain-containing protein</fullName>
    </recommendedName>
</protein>
<dbReference type="AlphaFoldDB" id="A0A1H2Z9M4"/>
<dbReference type="EMBL" id="FNMY01000008">
    <property type="protein sequence ID" value="SDX14203.1"/>
    <property type="molecule type" value="Genomic_DNA"/>
</dbReference>
<accession>A0A1H2Z9M4</accession>
<dbReference type="STRING" id="1073328.SAMN05216294_3382"/>
<gene>
    <name evidence="2" type="ORF">SAMN04487892_3377</name>
</gene>
<evidence type="ECO:0000313" key="2">
    <source>
        <dbReference type="EMBL" id="SDX14203.1"/>
    </source>
</evidence>
<name>A0A1H2Z9M4_9FLAO</name>
<proteinExistence type="predicted"/>
<organism evidence="2 3">
    <name type="scientific">Flagellimonas zhangzhouensis</name>
    <dbReference type="NCBI Taxonomy" id="1073328"/>
    <lineage>
        <taxon>Bacteria</taxon>
        <taxon>Pseudomonadati</taxon>
        <taxon>Bacteroidota</taxon>
        <taxon>Flavobacteriia</taxon>
        <taxon>Flavobacteriales</taxon>
        <taxon>Flavobacteriaceae</taxon>
        <taxon>Flagellimonas</taxon>
    </lineage>
</organism>